<protein>
    <submittedName>
        <fullName evidence="1">DUF29 domain-containing protein</fullName>
    </submittedName>
</protein>
<dbReference type="PANTHER" id="PTHR34235:SF4">
    <property type="entry name" value="SLR0291 PROTEIN"/>
    <property type="match status" value="1"/>
</dbReference>
<evidence type="ECO:0000313" key="2">
    <source>
        <dbReference type="Proteomes" id="UP001576784"/>
    </source>
</evidence>
<dbReference type="Pfam" id="PF01724">
    <property type="entry name" value="DUF29"/>
    <property type="match status" value="1"/>
</dbReference>
<accession>A0ABV4Y3W4</accession>
<dbReference type="RefSeq" id="WP_413268232.1">
    <property type="nucleotide sequence ID" value="NZ_JBHFNR010000300.1"/>
</dbReference>
<proteinExistence type="predicted"/>
<dbReference type="InterPro" id="IPR002636">
    <property type="entry name" value="DUF29"/>
</dbReference>
<keyword evidence="2" id="KW-1185">Reference proteome</keyword>
<dbReference type="PANTHER" id="PTHR34235">
    <property type="entry name" value="SLR1203 PROTEIN-RELATED"/>
    <property type="match status" value="1"/>
</dbReference>
<gene>
    <name evidence="1" type="ORF">ACE1CI_37455</name>
</gene>
<reference evidence="1 2" key="1">
    <citation type="submission" date="2024-09" db="EMBL/GenBank/DDBJ databases">
        <title>Floridaenema gen nov. (Aerosakkonemataceae, Aerosakkonematales ord. nov., Cyanobacteria) from benthic tropical and subtropical fresh waters, with the description of four new species.</title>
        <authorList>
            <person name="Moretto J.A."/>
            <person name="Berthold D.E."/>
            <person name="Lefler F.W."/>
            <person name="Huang I.-S."/>
            <person name="Laughinghouse H. IV."/>
        </authorList>
    </citation>
    <scope>NUCLEOTIDE SEQUENCE [LARGE SCALE GENOMIC DNA]</scope>
    <source>
        <strain evidence="1 2">BLCC-F50</strain>
    </source>
</reference>
<sequence>MENFCVTDQPSMLYYLDFYGWTQEQAKLLQEGKWDCLDIPNLVEEIESLGRRERQELENRLGVLLGHLLKWEFQPENRSKSWVATIREQRRRILRLLKESLSLKPFIPEALENAYKDGLDLAVRETSLDYENFPEECSYLLEQVLDNNFFPE</sequence>
<evidence type="ECO:0000313" key="1">
    <source>
        <dbReference type="EMBL" id="MFB2898636.1"/>
    </source>
</evidence>
<dbReference type="Proteomes" id="UP001576784">
    <property type="component" value="Unassembled WGS sequence"/>
</dbReference>
<dbReference type="Gene3D" id="1.20.1220.20">
    <property type="entry name" value="Uncharcterised protein PF01724"/>
    <property type="match status" value="1"/>
</dbReference>
<dbReference type="EMBL" id="JBHFNR010000300">
    <property type="protein sequence ID" value="MFB2898636.1"/>
    <property type="molecule type" value="Genomic_DNA"/>
</dbReference>
<comment type="caution">
    <text evidence="1">The sequence shown here is derived from an EMBL/GenBank/DDBJ whole genome shotgun (WGS) entry which is preliminary data.</text>
</comment>
<name>A0ABV4Y3W4_9CYAN</name>
<organism evidence="1 2">
    <name type="scientific">Floridaenema flaviceps BLCC-F50</name>
    <dbReference type="NCBI Taxonomy" id="3153642"/>
    <lineage>
        <taxon>Bacteria</taxon>
        <taxon>Bacillati</taxon>
        <taxon>Cyanobacteriota</taxon>
        <taxon>Cyanophyceae</taxon>
        <taxon>Oscillatoriophycideae</taxon>
        <taxon>Aerosakkonematales</taxon>
        <taxon>Aerosakkonemataceae</taxon>
        <taxon>Floridanema</taxon>
        <taxon>Floridanema flaviceps</taxon>
    </lineage>
</organism>